<proteinExistence type="inferred from homology"/>
<organism evidence="3 4">
    <name type="scientific">Microbotryum intermedium</name>
    <dbReference type="NCBI Taxonomy" id="269621"/>
    <lineage>
        <taxon>Eukaryota</taxon>
        <taxon>Fungi</taxon>
        <taxon>Dikarya</taxon>
        <taxon>Basidiomycota</taxon>
        <taxon>Pucciniomycotina</taxon>
        <taxon>Microbotryomycetes</taxon>
        <taxon>Microbotryales</taxon>
        <taxon>Microbotryaceae</taxon>
        <taxon>Microbotryum</taxon>
    </lineage>
</organism>
<dbReference type="PANTHER" id="PTHR23420">
    <property type="entry name" value="ADENOSYLHOMOCYSTEINASE"/>
    <property type="match status" value="1"/>
</dbReference>
<evidence type="ECO:0000259" key="2">
    <source>
        <dbReference type="Pfam" id="PF00670"/>
    </source>
</evidence>
<dbReference type="AlphaFoldDB" id="A0A238F8H6"/>
<dbReference type="GO" id="GO:0005829">
    <property type="term" value="C:cytosol"/>
    <property type="evidence" value="ECO:0007669"/>
    <property type="project" value="TreeGrafter"/>
</dbReference>
<sequence>MDRRSAFALPEIDFAWLKKNFVEESNVKPQLDGFTIPSVRHIIFLAQGRLVNLGCATGHSSWVMSCPGPCPEGVVQDSWIAEFFPSPVSSERGCWSSRFKRCFVVDERDKLAPN</sequence>
<dbReference type="InterPro" id="IPR000043">
    <property type="entry name" value="Adenosylhomocysteinase-like"/>
</dbReference>
<dbReference type="OrthoDB" id="1679421at2759"/>
<reference evidence="4" key="1">
    <citation type="submission" date="2016-09" db="EMBL/GenBank/DDBJ databases">
        <authorList>
            <person name="Jeantristanb JTB J.-T."/>
            <person name="Ricardo R."/>
        </authorList>
    </citation>
    <scope>NUCLEOTIDE SEQUENCE [LARGE SCALE GENOMIC DNA]</scope>
</reference>
<dbReference type="InterPro" id="IPR036291">
    <property type="entry name" value="NAD(P)-bd_dom_sf"/>
</dbReference>
<dbReference type="Gene3D" id="3.40.50.720">
    <property type="entry name" value="NAD(P)-binding Rossmann-like Domain"/>
    <property type="match status" value="1"/>
</dbReference>
<evidence type="ECO:0000313" key="3">
    <source>
        <dbReference type="EMBL" id="SCV69447.1"/>
    </source>
</evidence>
<dbReference type="Proteomes" id="UP000198372">
    <property type="component" value="Unassembled WGS sequence"/>
</dbReference>
<dbReference type="Pfam" id="PF00670">
    <property type="entry name" value="AdoHcyase_NAD"/>
    <property type="match status" value="1"/>
</dbReference>
<evidence type="ECO:0000256" key="1">
    <source>
        <dbReference type="ARBA" id="ARBA00007122"/>
    </source>
</evidence>
<dbReference type="InterPro" id="IPR015878">
    <property type="entry name" value="Ado_hCys_hydrolase_NAD-bd"/>
</dbReference>
<dbReference type="GO" id="GO:0033353">
    <property type="term" value="P:S-adenosylmethionine cycle"/>
    <property type="evidence" value="ECO:0007669"/>
    <property type="project" value="TreeGrafter"/>
</dbReference>
<evidence type="ECO:0000313" key="4">
    <source>
        <dbReference type="Proteomes" id="UP000198372"/>
    </source>
</evidence>
<dbReference type="GO" id="GO:0004013">
    <property type="term" value="F:adenosylhomocysteinase activity"/>
    <property type="evidence" value="ECO:0007669"/>
    <property type="project" value="TreeGrafter"/>
</dbReference>
<feature type="domain" description="S-adenosyl-L-homocysteine hydrolase NAD binding" evidence="2">
    <location>
        <begin position="11"/>
        <end position="58"/>
    </location>
</feature>
<dbReference type="STRING" id="269621.A0A238F8H6"/>
<dbReference type="PANTHER" id="PTHR23420:SF0">
    <property type="entry name" value="ADENOSYLHOMOCYSTEINASE"/>
    <property type="match status" value="1"/>
</dbReference>
<gene>
    <name evidence="3" type="ORF">BQ2448_2467</name>
</gene>
<accession>A0A238F8H6</accession>
<protein>
    <submittedName>
        <fullName evidence="3">BQ2448_2467 protein</fullName>
    </submittedName>
</protein>
<dbReference type="EMBL" id="FMSP01000004">
    <property type="protein sequence ID" value="SCV69447.1"/>
    <property type="molecule type" value="Genomic_DNA"/>
</dbReference>
<name>A0A238F8H6_9BASI</name>
<comment type="similarity">
    <text evidence="1">Belongs to the adenosylhomocysteinase family.</text>
</comment>
<dbReference type="SUPFAM" id="SSF51735">
    <property type="entry name" value="NAD(P)-binding Rossmann-fold domains"/>
    <property type="match status" value="1"/>
</dbReference>
<keyword evidence="4" id="KW-1185">Reference proteome</keyword>